<dbReference type="AlphaFoldDB" id="A0A452YFX8"/>
<accession>A0A452YFX8</accession>
<reference evidence="2" key="4">
    <citation type="submission" date="2019-03" db="UniProtKB">
        <authorList>
            <consortium name="EnsemblPlants"/>
        </authorList>
    </citation>
    <scope>IDENTIFICATION</scope>
</reference>
<feature type="compositionally biased region" description="Basic residues" evidence="1">
    <location>
        <begin position="110"/>
        <end position="128"/>
    </location>
</feature>
<reference evidence="3" key="1">
    <citation type="journal article" date="2014" name="Science">
        <title>Ancient hybridizations among the ancestral genomes of bread wheat.</title>
        <authorList>
            <consortium name="International Wheat Genome Sequencing Consortium,"/>
            <person name="Marcussen T."/>
            <person name="Sandve S.R."/>
            <person name="Heier L."/>
            <person name="Spannagl M."/>
            <person name="Pfeifer M."/>
            <person name="Jakobsen K.S."/>
            <person name="Wulff B.B."/>
            <person name="Steuernagel B."/>
            <person name="Mayer K.F."/>
            <person name="Olsen O.A."/>
        </authorList>
    </citation>
    <scope>NUCLEOTIDE SEQUENCE [LARGE SCALE GENOMIC DNA]</scope>
    <source>
        <strain evidence="3">cv. AL8/78</strain>
    </source>
</reference>
<proteinExistence type="predicted"/>
<dbReference type="Gramene" id="AET1Gv20404300.1">
    <property type="protein sequence ID" value="AET1Gv20404300.1"/>
    <property type="gene ID" value="AET1Gv20404300"/>
</dbReference>
<sequence length="157" mass="17485">TTAFPSRPCNATPVRHAGRWRSRAGGIPTKTAAPAAASRVRQRSHATSERASEKNEARAPTQPSPNLNGLRHPGGARPRPRPPPPRRSRPPHRHGARRRRRASAPSLAPLRRRAPRRRRPHRRARPRPRTPPPLLSTQTSPTLTGDTPPGERWPDWG</sequence>
<dbReference type="EnsemblPlants" id="AET1Gv20404300.1">
    <property type="protein sequence ID" value="AET1Gv20404300.1"/>
    <property type="gene ID" value="AET1Gv20404300"/>
</dbReference>
<keyword evidence="3" id="KW-1185">Reference proteome</keyword>
<reference evidence="2" key="3">
    <citation type="journal article" date="2017" name="Nature">
        <title>Genome sequence of the progenitor of the wheat D genome Aegilops tauschii.</title>
        <authorList>
            <person name="Luo M.C."/>
            <person name="Gu Y.Q."/>
            <person name="Puiu D."/>
            <person name="Wang H."/>
            <person name="Twardziok S.O."/>
            <person name="Deal K.R."/>
            <person name="Huo N."/>
            <person name="Zhu T."/>
            <person name="Wang L."/>
            <person name="Wang Y."/>
            <person name="McGuire P.E."/>
            <person name="Liu S."/>
            <person name="Long H."/>
            <person name="Ramasamy R.K."/>
            <person name="Rodriguez J.C."/>
            <person name="Van S.L."/>
            <person name="Yuan L."/>
            <person name="Wang Z."/>
            <person name="Xia Z."/>
            <person name="Xiao L."/>
            <person name="Anderson O.D."/>
            <person name="Ouyang S."/>
            <person name="Liang Y."/>
            <person name="Zimin A.V."/>
            <person name="Pertea G."/>
            <person name="Qi P."/>
            <person name="Bennetzen J.L."/>
            <person name="Dai X."/>
            <person name="Dawson M.W."/>
            <person name="Muller H.G."/>
            <person name="Kugler K."/>
            <person name="Rivarola-Duarte L."/>
            <person name="Spannagl M."/>
            <person name="Mayer K.F.X."/>
            <person name="Lu F.H."/>
            <person name="Bevan M.W."/>
            <person name="Leroy P."/>
            <person name="Li P."/>
            <person name="You F.M."/>
            <person name="Sun Q."/>
            <person name="Liu Z."/>
            <person name="Lyons E."/>
            <person name="Wicker T."/>
            <person name="Salzberg S.L."/>
            <person name="Devos K.M."/>
            <person name="Dvorak J."/>
        </authorList>
    </citation>
    <scope>NUCLEOTIDE SEQUENCE [LARGE SCALE GENOMIC DNA]</scope>
    <source>
        <strain evidence="2">cv. AL8/78</strain>
    </source>
</reference>
<evidence type="ECO:0000256" key="1">
    <source>
        <dbReference type="SAM" id="MobiDB-lite"/>
    </source>
</evidence>
<dbReference type="Proteomes" id="UP000015105">
    <property type="component" value="Chromosome 1D"/>
</dbReference>
<evidence type="ECO:0000313" key="2">
    <source>
        <dbReference type="EnsemblPlants" id="AET1Gv20404300.1"/>
    </source>
</evidence>
<organism evidence="2 3">
    <name type="scientific">Aegilops tauschii subsp. strangulata</name>
    <name type="common">Goatgrass</name>
    <dbReference type="NCBI Taxonomy" id="200361"/>
    <lineage>
        <taxon>Eukaryota</taxon>
        <taxon>Viridiplantae</taxon>
        <taxon>Streptophyta</taxon>
        <taxon>Embryophyta</taxon>
        <taxon>Tracheophyta</taxon>
        <taxon>Spermatophyta</taxon>
        <taxon>Magnoliopsida</taxon>
        <taxon>Liliopsida</taxon>
        <taxon>Poales</taxon>
        <taxon>Poaceae</taxon>
        <taxon>BOP clade</taxon>
        <taxon>Pooideae</taxon>
        <taxon>Triticodae</taxon>
        <taxon>Triticeae</taxon>
        <taxon>Triticinae</taxon>
        <taxon>Aegilops</taxon>
    </lineage>
</organism>
<evidence type="ECO:0000313" key="3">
    <source>
        <dbReference type="Proteomes" id="UP000015105"/>
    </source>
</evidence>
<reference evidence="2" key="5">
    <citation type="journal article" date="2021" name="G3 (Bethesda)">
        <title>Aegilops tauschii genome assembly Aet v5.0 features greater sequence contiguity and improved annotation.</title>
        <authorList>
            <person name="Wang L."/>
            <person name="Zhu T."/>
            <person name="Rodriguez J.C."/>
            <person name="Deal K.R."/>
            <person name="Dubcovsky J."/>
            <person name="McGuire P.E."/>
            <person name="Lux T."/>
            <person name="Spannagl M."/>
            <person name="Mayer K.F.X."/>
            <person name="Baldrich P."/>
            <person name="Meyers B.C."/>
            <person name="Huo N."/>
            <person name="Gu Y.Q."/>
            <person name="Zhou H."/>
            <person name="Devos K.M."/>
            <person name="Bennetzen J.L."/>
            <person name="Unver T."/>
            <person name="Budak H."/>
            <person name="Gulick P.J."/>
            <person name="Galiba G."/>
            <person name="Kalapos B."/>
            <person name="Nelson D.R."/>
            <person name="Li P."/>
            <person name="You F.M."/>
            <person name="Luo M.C."/>
            <person name="Dvorak J."/>
        </authorList>
    </citation>
    <scope>NUCLEOTIDE SEQUENCE [LARGE SCALE GENOMIC DNA]</scope>
    <source>
        <strain evidence="2">cv. AL8/78</strain>
    </source>
</reference>
<feature type="compositionally biased region" description="Basic residues" evidence="1">
    <location>
        <begin position="78"/>
        <end position="102"/>
    </location>
</feature>
<name>A0A452YFX8_AEGTS</name>
<feature type="compositionally biased region" description="Basic and acidic residues" evidence="1">
    <location>
        <begin position="46"/>
        <end position="57"/>
    </location>
</feature>
<protein>
    <submittedName>
        <fullName evidence="2">Uncharacterized protein</fullName>
    </submittedName>
</protein>
<feature type="region of interest" description="Disordered" evidence="1">
    <location>
        <begin position="1"/>
        <end position="157"/>
    </location>
</feature>
<reference evidence="3" key="2">
    <citation type="journal article" date="2017" name="Nat. Plants">
        <title>The Aegilops tauschii genome reveals multiple impacts of transposons.</title>
        <authorList>
            <person name="Zhao G."/>
            <person name="Zou C."/>
            <person name="Li K."/>
            <person name="Wang K."/>
            <person name="Li T."/>
            <person name="Gao L."/>
            <person name="Zhang X."/>
            <person name="Wang H."/>
            <person name="Yang Z."/>
            <person name="Liu X."/>
            <person name="Jiang W."/>
            <person name="Mao L."/>
            <person name="Kong X."/>
            <person name="Jiao Y."/>
            <person name="Jia J."/>
        </authorList>
    </citation>
    <scope>NUCLEOTIDE SEQUENCE [LARGE SCALE GENOMIC DNA]</scope>
    <source>
        <strain evidence="3">cv. AL8/78</strain>
    </source>
</reference>